<keyword evidence="11" id="KW-0902">Two-component regulatory system</keyword>
<keyword evidence="10 12" id="KW-1133">Transmembrane helix</keyword>
<evidence type="ECO:0000256" key="7">
    <source>
        <dbReference type="ARBA" id="ARBA00022741"/>
    </source>
</evidence>
<dbReference type="RefSeq" id="WP_406261134.1">
    <property type="nucleotide sequence ID" value="NZ_CP108125.1"/>
</dbReference>
<dbReference type="Gene3D" id="1.20.5.1930">
    <property type="match status" value="1"/>
</dbReference>
<keyword evidence="9" id="KW-0067">ATP-binding</keyword>
<dbReference type="CDD" id="cd06225">
    <property type="entry name" value="HAMP"/>
    <property type="match status" value="1"/>
</dbReference>
<gene>
    <name evidence="14" type="ORF">OHU27_32970</name>
</gene>
<evidence type="ECO:0000256" key="4">
    <source>
        <dbReference type="ARBA" id="ARBA00022553"/>
    </source>
</evidence>
<keyword evidence="7" id="KW-0547">Nucleotide-binding</keyword>
<dbReference type="PROSITE" id="PS50885">
    <property type="entry name" value="HAMP"/>
    <property type="match status" value="1"/>
</dbReference>
<evidence type="ECO:0000256" key="11">
    <source>
        <dbReference type="ARBA" id="ARBA00023012"/>
    </source>
</evidence>
<evidence type="ECO:0000256" key="9">
    <source>
        <dbReference type="ARBA" id="ARBA00022840"/>
    </source>
</evidence>
<evidence type="ECO:0000256" key="10">
    <source>
        <dbReference type="ARBA" id="ARBA00022989"/>
    </source>
</evidence>
<evidence type="ECO:0000256" key="1">
    <source>
        <dbReference type="ARBA" id="ARBA00000085"/>
    </source>
</evidence>
<dbReference type="InterPro" id="IPR036890">
    <property type="entry name" value="HATPase_C_sf"/>
</dbReference>
<dbReference type="CDD" id="cd16917">
    <property type="entry name" value="HATPase_UhpB-NarQ-NarX-like"/>
    <property type="match status" value="1"/>
</dbReference>
<evidence type="ECO:0000256" key="8">
    <source>
        <dbReference type="ARBA" id="ARBA00022777"/>
    </source>
</evidence>
<feature type="transmembrane region" description="Helical" evidence="12">
    <location>
        <begin position="7"/>
        <end position="27"/>
    </location>
</feature>
<dbReference type="EC" id="2.7.13.3" evidence="3"/>
<dbReference type="PANTHER" id="PTHR24421">
    <property type="entry name" value="NITRATE/NITRITE SENSOR PROTEIN NARX-RELATED"/>
    <property type="match status" value="1"/>
</dbReference>
<dbReference type="PANTHER" id="PTHR24421:SF10">
    <property type="entry name" value="NITRATE_NITRITE SENSOR PROTEIN NARQ"/>
    <property type="match status" value="1"/>
</dbReference>
<dbReference type="InterPro" id="IPR011712">
    <property type="entry name" value="Sig_transdc_His_kin_sub3_dim/P"/>
</dbReference>
<evidence type="ECO:0000256" key="2">
    <source>
        <dbReference type="ARBA" id="ARBA00004370"/>
    </source>
</evidence>
<keyword evidence="4" id="KW-0597">Phosphoprotein</keyword>
<evidence type="ECO:0000259" key="13">
    <source>
        <dbReference type="PROSITE" id="PS50885"/>
    </source>
</evidence>
<evidence type="ECO:0000256" key="12">
    <source>
        <dbReference type="SAM" id="Phobius"/>
    </source>
</evidence>
<dbReference type="EMBL" id="CP108125">
    <property type="protein sequence ID" value="WTO86991.1"/>
    <property type="molecule type" value="Genomic_DNA"/>
</dbReference>
<organism evidence="14 15">
    <name type="scientific">Streptomyces nigra</name>
    <dbReference type="NCBI Taxonomy" id="1827580"/>
    <lineage>
        <taxon>Bacteria</taxon>
        <taxon>Bacillati</taxon>
        <taxon>Actinomycetota</taxon>
        <taxon>Actinomycetes</taxon>
        <taxon>Kitasatosporales</taxon>
        <taxon>Streptomycetaceae</taxon>
        <taxon>Streptomyces</taxon>
    </lineage>
</organism>
<keyword evidence="6 12" id="KW-0812">Transmembrane</keyword>
<feature type="domain" description="HAMP" evidence="13">
    <location>
        <begin position="57"/>
        <end position="109"/>
    </location>
</feature>
<protein>
    <recommendedName>
        <fullName evidence="3">histidine kinase</fullName>
        <ecNumber evidence="3">2.7.13.3</ecNumber>
    </recommendedName>
</protein>
<evidence type="ECO:0000313" key="15">
    <source>
        <dbReference type="Proteomes" id="UP001622690"/>
    </source>
</evidence>
<dbReference type="InterPro" id="IPR003660">
    <property type="entry name" value="HAMP_dom"/>
</dbReference>
<dbReference type="Pfam" id="PF07730">
    <property type="entry name" value="HisKA_3"/>
    <property type="match status" value="1"/>
</dbReference>
<evidence type="ECO:0000256" key="5">
    <source>
        <dbReference type="ARBA" id="ARBA00022679"/>
    </source>
</evidence>
<keyword evidence="8 14" id="KW-0418">Kinase</keyword>
<dbReference type="SMART" id="SM00387">
    <property type="entry name" value="HATPase_c"/>
    <property type="match status" value="1"/>
</dbReference>
<accession>A0ABZ1J8B3</accession>
<dbReference type="InterPro" id="IPR003594">
    <property type="entry name" value="HATPase_dom"/>
</dbReference>
<dbReference type="InterPro" id="IPR050482">
    <property type="entry name" value="Sensor_HK_TwoCompSys"/>
</dbReference>
<dbReference type="Gene3D" id="3.30.565.10">
    <property type="entry name" value="Histidine kinase-like ATPase, C-terminal domain"/>
    <property type="match status" value="1"/>
</dbReference>
<keyword evidence="12" id="KW-0472">Membrane</keyword>
<name>A0ABZ1J8B3_9ACTN</name>
<proteinExistence type="predicted"/>
<comment type="subcellular location">
    <subcellularLocation>
        <location evidence="2">Membrane</location>
    </subcellularLocation>
</comment>
<dbReference type="SMART" id="SM00304">
    <property type="entry name" value="HAMP"/>
    <property type="match status" value="1"/>
</dbReference>
<evidence type="ECO:0000256" key="3">
    <source>
        <dbReference type="ARBA" id="ARBA00012438"/>
    </source>
</evidence>
<comment type="catalytic activity">
    <reaction evidence="1">
        <text>ATP + protein L-histidine = ADP + protein N-phospho-L-histidine.</text>
        <dbReference type="EC" id="2.7.13.3"/>
    </reaction>
</comment>
<sequence length="320" mass="34440">MSLFWRIFALNAVVLGTATALLLWAPVTVSVPVLLTEAIILVGGLAVMLIANAALLRIGLAPLGRLTKLMTTVDLLRPGQRLPEQGRGETAELISTFNAMLERLEHERAASSARALLAQEGERRRIAQELHDEVGQSMTAILLVLKKAADEADEPLRGELQQAQEITRESLDEVRRLVRRLRPGVLEDLGLVSALTSLATEFATHTGLRVSRSFDADLPELDPESELVLYRVAQEALTNAARHAEAAKVEMSLKHTGGTVTLTVKDDGRGTGVAREGAGIRGMRERALLVGAALDITSEPRAGTQVRLAVPVPCVPGKQS</sequence>
<keyword evidence="15" id="KW-1185">Reference proteome</keyword>
<keyword evidence="5" id="KW-0808">Transferase</keyword>
<evidence type="ECO:0000313" key="14">
    <source>
        <dbReference type="EMBL" id="WTO86991.1"/>
    </source>
</evidence>
<reference evidence="14 15" key="1">
    <citation type="submission" date="2022-10" db="EMBL/GenBank/DDBJ databases">
        <title>The complete genomes of actinobacterial strains from the NBC collection.</title>
        <authorList>
            <person name="Joergensen T.S."/>
            <person name="Alvarez Arevalo M."/>
            <person name="Sterndorff E.B."/>
            <person name="Faurdal D."/>
            <person name="Vuksanovic O."/>
            <person name="Mourched A.-S."/>
            <person name="Charusanti P."/>
            <person name="Shaw S."/>
            <person name="Blin K."/>
            <person name="Weber T."/>
        </authorList>
    </citation>
    <scope>NUCLEOTIDE SEQUENCE [LARGE SCALE GENOMIC DNA]</scope>
    <source>
        <strain evidence="14 15">NBC_00206</strain>
    </source>
</reference>
<dbReference type="Pfam" id="PF02518">
    <property type="entry name" value="HATPase_c"/>
    <property type="match status" value="1"/>
</dbReference>
<dbReference type="Proteomes" id="UP001622690">
    <property type="component" value="Chromosome"/>
</dbReference>
<dbReference type="SUPFAM" id="SSF55874">
    <property type="entry name" value="ATPase domain of HSP90 chaperone/DNA topoisomerase II/histidine kinase"/>
    <property type="match status" value="1"/>
</dbReference>
<dbReference type="GO" id="GO:0016301">
    <property type="term" value="F:kinase activity"/>
    <property type="evidence" value="ECO:0007669"/>
    <property type="project" value="UniProtKB-KW"/>
</dbReference>
<evidence type="ECO:0000256" key="6">
    <source>
        <dbReference type="ARBA" id="ARBA00022692"/>
    </source>
</evidence>
<feature type="transmembrane region" description="Helical" evidence="12">
    <location>
        <begin position="39"/>
        <end position="60"/>
    </location>
</feature>
<dbReference type="Pfam" id="PF00672">
    <property type="entry name" value="HAMP"/>
    <property type="match status" value="1"/>
</dbReference>